<dbReference type="InterPro" id="IPR000933">
    <property type="entry name" value="Glyco_hydro_29"/>
</dbReference>
<dbReference type="SMART" id="SM00812">
    <property type="entry name" value="Alpha_L_fucos"/>
    <property type="match status" value="1"/>
</dbReference>
<gene>
    <name evidence="9" type="ORF">C1H87_18420</name>
</gene>
<dbReference type="PIRSF" id="PIRSF001092">
    <property type="entry name" value="Alpha-L-fucosidase"/>
    <property type="match status" value="1"/>
</dbReference>
<proteinExistence type="inferred from homology"/>
<evidence type="ECO:0000313" key="10">
    <source>
        <dbReference type="Proteomes" id="UP000235826"/>
    </source>
</evidence>
<dbReference type="AlphaFoldDB" id="A0A2K9PU31"/>
<comment type="similarity">
    <text evidence="2">Belongs to the glycosyl hydrolase 29 family.</text>
</comment>
<dbReference type="InterPro" id="IPR013780">
    <property type="entry name" value="Glyco_hydro_b"/>
</dbReference>
<comment type="function">
    <text evidence="1">Alpha-L-fucosidase is responsible for hydrolyzing the alpha-1,6-linked fucose joined to the reducing-end N-acetylglucosamine of the carbohydrate moieties of glycoproteins.</text>
</comment>
<dbReference type="Proteomes" id="UP000235826">
    <property type="component" value="Chromosome"/>
</dbReference>
<dbReference type="Gene3D" id="2.60.40.1180">
    <property type="entry name" value="Golgi alpha-mannosidase II"/>
    <property type="match status" value="1"/>
</dbReference>
<dbReference type="InterPro" id="IPR031919">
    <property type="entry name" value="Fucosidase_C"/>
</dbReference>
<keyword evidence="6" id="KW-0326">Glycosidase</keyword>
<keyword evidence="10" id="KW-1185">Reference proteome</keyword>
<evidence type="ECO:0000256" key="4">
    <source>
        <dbReference type="ARBA" id="ARBA00022729"/>
    </source>
</evidence>
<dbReference type="GO" id="GO:0004560">
    <property type="term" value="F:alpha-L-fucosidase activity"/>
    <property type="evidence" value="ECO:0007669"/>
    <property type="project" value="InterPro"/>
</dbReference>
<dbReference type="Gene3D" id="3.20.20.80">
    <property type="entry name" value="Glycosidases"/>
    <property type="match status" value="1"/>
</dbReference>
<name>A0A2K9PU31_9FLAO</name>
<evidence type="ECO:0000256" key="3">
    <source>
        <dbReference type="ARBA" id="ARBA00012662"/>
    </source>
</evidence>
<evidence type="ECO:0000256" key="5">
    <source>
        <dbReference type="ARBA" id="ARBA00022801"/>
    </source>
</evidence>
<dbReference type="PANTHER" id="PTHR10030">
    <property type="entry name" value="ALPHA-L-FUCOSIDASE"/>
    <property type="match status" value="1"/>
</dbReference>
<dbReference type="GO" id="GO:0016139">
    <property type="term" value="P:glycoside catabolic process"/>
    <property type="evidence" value="ECO:0007669"/>
    <property type="project" value="TreeGrafter"/>
</dbReference>
<feature type="domain" description="Alpha-L-fucosidase C-terminal" evidence="8">
    <location>
        <begin position="438"/>
        <end position="522"/>
    </location>
</feature>
<evidence type="ECO:0000256" key="2">
    <source>
        <dbReference type="ARBA" id="ARBA00007951"/>
    </source>
</evidence>
<keyword evidence="5" id="KW-0378">Hydrolase</keyword>
<dbReference type="OrthoDB" id="1095333at2"/>
<evidence type="ECO:0000259" key="7">
    <source>
        <dbReference type="Pfam" id="PF01120"/>
    </source>
</evidence>
<dbReference type="Pfam" id="PF01120">
    <property type="entry name" value="Alpha_L_fucos"/>
    <property type="match status" value="1"/>
</dbReference>
<feature type="domain" description="Glycoside hydrolase family 29 N-terminal" evidence="7">
    <location>
        <begin position="32"/>
        <end position="408"/>
    </location>
</feature>
<sequence length="525" mass="60939">MKFIKQVTFILTISVMLFACKETKKDETAVVVKEEAKYSADWESLKQHKTPEWFLDAKFGIYCHWGPYSVPEFENEWYAHWMYVNKDNPEAKDGKASVFYDHHVKTYGTLDKFGYKDFIPMFKAEKFNAAEWADLFQKAGAKFAGPVSEHADGFAMWDSDLTEWDAKDKGPKRDVMGELSKEIRKRDMKFIATYHRQWLFGWYPTWDETTDASDPKYAGLYGPKLKKGDNQMPRSNHEIENGVEKYYPLADKKFNDEWLARLKEIIEKYDPDLVWFDNKMDVVSEEHRKEFLEHYYNTADKNGKEVVSTYKFKDFKEGTAVLDLERSRMSEKKDFPWLTDDSIDWKSWSHISDPDYKSTNRLVDFLVDVVSKNGAVLLNITPKANGEIPEPVKERLLEMGAWLKVNGEAIYGTRTFEIYGEGDAKVKEGHLSENQNADNTSKDIRFTTKGDILYAIVLDWPEEEELTITSFKEGNELLKTNIASIELLGNEGHLDFKTDAEGLKIKLPKKQVGKHAFSFKITPKK</sequence>
<dbReference type="SUPFAM" id="SSF51445">
    <property type="entry name" value="(Trans)glycosidases"/>
    <property type="match status" value="1"/>
</dbReference>
<dbReference type="GO" id="GO:0005764">
    <property type="term" value="C:lysosome"/>
    <property type="evidence" value="ECO:0007669"/>
    <property type="project" value="TreeGrafter"/>
</dbReference>
<protein>
    <recommendedName>
        <fullName evidence="3">alpha-L-fucosidase</fullName>
        <ecNumber evidence="3">3.2.1.51</ecNumber>
    </recommendedName>
</protein>
<dbReference type="GO" id="GO:0006004">
    <property type="term" value="P:fucose metabolic process"/>
    <property type="evidence" value="ECO:0007669"/>
    <property type="project" value="InterPro"/>
</dbReference>
<reference evidence="9 10" key="1">
    <citation type="submission" date="2018-01" db="EMBL/GenBank/DDBJ databases">
        <title>Complete genome sequence of Flavivirga eckloniae ECD14 isolated from seaweed Ecklonia cava.</title>
        <authorList>
            <person name="Lee J.H."/>
            <person name="Baik K.S."/>
            <person name="Seong C.N."/>
        </authorList>
    </citation>
    <scope>NUCLEOTIDE SEQUENCE [LARGE SCALE GENOMIC DNA]</scope>
    <source>
        <strain evidence="9 10">ECD14</strain>
    </source>
</reference>
<dbReference type="RefSeq" id="WP_102757226.1">
    <property type="nucleotide sequence ID" value="NZ_CP025791.1"/>
</dbReference>
<dbReference type="InterPro" id="IPR057739">
    <property type="entry name" value="Glyco_hydro_29_N"/>
</dbReference>
<evidence type="ECO:0000313" key="9">
    <source>
        <dbReference type="EMBL" id="AUP80580.1"/>
    </source>
</evidence>
<dbReference type="InterPro" id="IPR016286">
    <property type="entry name" value="FUC_metazoa-typ"/>
</dbReference>
<organism evidence="9 10">
    <name type="scientific">Flavivirga eckloniae</name>
    <dbReference type="NCBI Taxonomy" id="1803846"/>
    <lineage>
        <taxon>Bacteria</taxon>
        <taxon>Pseudomonadati</taxon>
        <taxon>Bacteroidota</taxon>
        <taxon>Flavobacteriia</taxon>
        <taxon>Flavobacteriales</taxon>
        <taxon>Flavobacteriaceae</taxon>
        <taxon>Flavivirga</taxon>
    </lineage>
</organism>
<dbReference type="InterPro" id="IPR017853">
    <property type="entry name" value="GH"/>
</dbReference>
<dbReference type="EMBL" id="CP025791">
    <property type="protein sequence ID" value="AUP80580.1"/>
    <property type="molecule type" value="Genomic_DNA"/>
</dbReference>
<dbReference type="PROSITE" id="PS51257">
    <property type="entry name" value="PROKAR_LIPOPROTEIN"/>
    <property type="match status" value="1"/>
</dbReference>
<accession>A0A2K9PU31</accession>
<evidence type="ECO:0000259" key="8">
    <source>
        <dbReference type="Pfam" id="PF16757"/>
    </source>
</evidence>
<dbReference type="EC" id="3.2.1.51" evidence="3"/>
<evidence type="ECO:0000256" key="6">
    <source>
        <dbReference type="ARBA" id="ARBA00023295"/>
    </source>
</evidence>
<dbReference type="KEGG" id="fek:C1H87_18420"/>
<dbReference type="Pfam" id="PF16757">
    <property type="entry name" value="Fucosidase_C"/>
    <property type="match status" value="1"/>
</dbReference>
<keyword evidence="4" id="KW-0732">Signal</keyword>
<dbReference type="PANTHER" id="PTHR10030:SF37">
    <property type="entry name" value="ALPHA-L-FUCOSIDASE-RELATED"/>
    <property type="match status" value="1"/>
</dbReference>
<evidence type="ECO:0000256" key="1">
    <source>
        <dbReference type="ARBA" id="ARBA00004071"/>
    </source>
</evidence>